<dbReference type="InterPro" id="IPR052343">
    <property type="entry name" value="Retrotransposon-Effector_Assoc"/>
</dbReference>
<dbReference type="AlphaFoldDB" id="A0AAV3QNE8"/>
<reference evidence="1 2" key="1">
    <citation type="submission" date="2024-01" db="EMBL/GenBank/DDBJ databases">
        <title>The complete chloroplast genome sequence of Lithospermum erythrorhizon: insights into the phylogenetic relationship among Boraginaceae species and the maternal lineages of purple gromwells.</title>
        <authorList>
            <person name="Okada T."/>
            <person name="Watanabe K."/>
        </authorList>
    </citation>
    <scope>NUCLEOTIDE SEQUENCE [LARGE SCALE GENOMIC DNA]</scope>
</reference>
<dbReference type="PANTHER" id="PTHR46890:SF48">
    <property type="entry name" value="RNA-DIRECTED DNA POLYMERASE"/>
    <property type="match status" value="1"/>
</dbReference>
<evidence type="ECO:0008006" key="3">
    <source>
        <dbReference type="Google" id="ProtNLM"/>
    </source>
</evidence>
<evidence type="ECO:0000313" key="2">
    <source>
        <dbReference type="Proteomes" id="UP001454036"/>
    </source>
</evidence>
<sequence length="178" mass="20358">MHQARNRITHIHNRDGILVEEYMEVNRIVVDFYENLFTQPLSDSDVNIDLRQMLWNRIGEAEKHVLSRSESVEEIESVMRGIKMGKAPGSDGFTSEFYRDPWPVIGSSVIEVVQNFFATTDMPKYFNSTTITLIPKVNSLVHMKDFKSISCCNIIYKCITTILANRLKGTLDALIGLQ</sequence>
<organism evidence="1 2">
    <name type="scientific">Lithospermum erythrorhizon</name>
    <name type="common">Purple gromwell</name>
    <name type="synonym">Lithospermum officinale var. erythrorhizon</name>
    <dbReference type="NCBI Taxonomy" id="34254"/>
    <lineage>
        <taxon>Eukaryota</taxon>
        <taxon>Viridiplantae</taxon>
        <taxon>Streptophyta</taxon>
        <taxon>Embryophyta</taxon>
        <taxon>Tracheophyta</taxon>
        <taxon>Spermatophyta</taxon>
        <taxon>Magnoliopsida</taxon>
        <taxon>eudicotyledons</taxon>
        <taxon>Gunneridae</taxon>
        <taxon>Pentapetalae</taxon>
        <taxon>asterids</taxon>
        <taxon>lamiids</taxon>
        <taxon>Boraginales</taxon>
        <taxon>Boraginaceae</taxon>
        <taxon>Boraginoideae</taxon>
        <taxon>Lithospermeae</taxon>
        <taxon>Lithospermum</taxon>
    </lineage>
</organism>
<gene>
    <name evidence="1" type="ORF">LIER_40010</name>
</gene>
<dbReference type="PANTHER" id="PTHR46890">
    <property type="entry name" value="NON-LTR RETROLELEMENT REVERSE TRANSCRIPTASE-LIKE PROTEIN-RELATED"/>
    <property type="match status" value="1"/>
</dbReference>
<protein>
    <recommendedName>
        <fullName evidence="3">Reverse transcriptase</fullName>
    </recommendedName>
</protein>
<keyword evidence="2" id="KW-1185">Reference proteome</keyword>
<evidence type="ECO:0000313" key="1">
    <source>
        <dbReference type="EMBL" id="GAA0165577.1"/>
    </source>
</evidence>
<name>A0AAV3QNE8_LITER</name>
<dbReference type="Proteomes" id="UP001454036">
    <property type="component" value="Unassembled WGS sequence"/>
</dbReference>
<dbReference type="EMBL" id="BAABME010022344">
    <property type="protein sequence ID" value="GAA0165577.1"/>
    <property type="molecule type" value="Genomic_DNA"/>
</dbReference>
<proteinExistence type="predicted"/>
<accession>A0AAV3QNE8</accession>
<comment type="caution">
    <text evidence="1">The sequence shown here is derived from an EMBL/GenBank/DDBJ whole genome shotgun (WGS) entry which is preliminary data.</text>
</comment>